<protein>
    <recommendedName>
        <fullName evidence="3">Carboxylic ester hydrolase</fullName>
        <ecNumber evidence="3">3.1.1.-</ecNumber>
    </recommendedName>
</protein>
<dbReference type="GO" id="GO:0016787">
    <property type="term" value="F:hydrolase activity"/>
    <property type="evidence" value="ECO:0007669"/>
    <property type="project" value="UniProtKB-KW"/>
</dbReference>
<sequence>MTEYVHKHHDLGEFRGLRRGDDVVQFRGIPYADIPGRFFQAQLRTKLPQTPFDATRPGPICPQNDAMPFPPLWQKSPDLLGPALTPPVADEFHCLNLNVTAPLSVLEGGEPCPVMGFIHGGAFMTGSASVQVGGREIYDATNLVHASITLKQPIIVVAINYRLGPLGFLASKQLKELNESRNEPIGNYGLHDQAHAIEWVSRFIAGFGGDPSSITLQGASAGGASCHFQAVSFSKSRVKRAILASGTALAIGAMPLDYHQDRYDALCRKFGEEQDDYVNVLQSVPVQVLVNEVSSVSKPLIDEQYITGRGMPWLKDVPTNVDLLIGSCEYEDDVTLAILGHFAPSPPTAVTLGNHVEAALIPSGVTSMTSKYFSPEMLNVIFRVPPYLIAGYDDTAAGKVYVYEFQAKSPYPNWPPGYDRSHHAVTDVFLFDVASDLVPEQHRNRWSTAVSELRSAWIKFCWGELPWEAATTDGGEAKLAYVLKDNKTWQSRPIMGDFINDKIAARWEALLRVAD</sequence>
<evidence type="ECO:0000256" key="3">
    <source>
        <dbReference type="RuleBase" id="RU361235"/>
    </source>
</evidence>
<evidence type="ECO:0000313" key="6">
    <source>
        <dbReference type="Proteomes" id="UP000038010"/>
    </source>
</evidence>
<dbReference type="InterPro" id="IPR029058">
    <property type="entry name" value="AB_hydrolase_fold"/>
</dbReference>
<organism evidence="5 6">
    <name type="scientific">Cyphellophora attinorum</name>
    <dbReference type="NCBI Taxonomy" id="1664694"/>
    <lineage>
        <taxon>Eukaryota</taxon>
        <taxon>Fungi</taxon>
        <taxon>Dikarya</taxon>
        <taxon>Ascomycota</taxon>
        <taxon>Pezizomycotina</taxon>
        <taxon>Eurotiomycetes</taxon>
        <taxon>Chaetothyriomycetidae</taxon>
        <taxon>Chaetothyriales</taxon>
        <taxon>Cyphellophoraceae</taxon>
        <taxon>Cyphellophora</taxon>
    </lineage>
</organism>
<dbReference type="EMBL" id="LFJN01000004">
    <property type="protein sequence ID" value="KPI43767.1"/>
    <property type="molecule type" value="Genomic_DNA"/>
</dbReference>
<feature type="domain" description="Carboxylesterase type B" evidence="4">
    <location>
        <begin position="12"/>
        <end position="337"/>
    </location>
</feature>
<dbReference type="VEuPathDB" id="FungiDB:AB675_6358"/>
<accession>A0A0N1P139</accession>
<dbReference type="Gene3D" id="3.40.50.1820">
    <property type="entry name" value="alpha/beta hydrolase"/>
    <property type="match status" value="1"/>
</dbReference>
<dbReference type="SUPFAM" id="SSF53474">
    <property type="entry name" value="alpha/beta-Hydrolases"/>
    <property type="match status" value="1"/>
</dbReference>
<dbReference type="Proteomes" id="UP000038010">
    <property type="component" value="Unassembled WGS sequence"/>
</dbReference>
<evidence type="ECO:0000259" key="4">
    <source>
        <dbReference type="Pfam" id="PF00135"/>
    </source>
</evidence>
<dbReference type="PROSITE" id="PS00122">
    <property type="entry name" value="CARBOXYLESTERASE_B_1"/>
    <property type="match status" value="1"/>
</dbReference>
<dbReference type="RefSeq" id="XP_018003730.1">
    <property type="nucleotide sequence ID" value="XM_018146642.1"/>
</dbReference>
<dbReference type="AlphaFoldDB" id="A0A0N1P139"/>
<evidence type="ECO:0000256" key="2">
    <source>
        <dbReference type="ARBA" id="ARBA00022801"/>
    </source>
</evidence>
<dbReference type="PANTHER" id="PTHR43142">
    <property type="entry name" value="CARBOXYLIC ESTER HYDROLASE"/>
    <property type="match status" value="1"/>
</dbReference>
<dbReference type="ESTHER" id="9euro-a0a0n1p139">
    <property type="family name" value="Fungal_carboxylesterase_lipase"/>
</dbReference>
<evidence type="ECO:0000256" key="1">
    <source>
        <dbReference type="ARBA" id="ARBA00005964"/>
    </source>
</evidence>
<reference evidence="5 6" key="1">
    <citation type="submission" date="2015-06" db="EMBL/GenBank/DDBJ databases">
        <title>Draft genome of the ant-associated black yeast Phialophora attae CBS 131958.</title>
        <authorList>
            <person name="Moreno L.F."/>
            <person name="Stielow B.J."/>
            <person name="de Hoog S."/>
            <person name="Vicente V.A."/>
            <person name="Weiss V.A."/>
            <person name="de Vries M."/>
            <person name="Cruz L.M."/>
            <person name="Souza E.M."/>
        </authorList>
    </citation>
    <scope>NUCLEOTIDE SEQUENCE [LARGE SCALE GENOMIC DNA]</scope>
    <source>
        <strain evidence="5 6">CBS 131958</strain>
    </source>
</reference>
<dbReference type="InterPro" id="IPR002018">
    <property type="entry name" value="CarbesteraseB"/>
</dbReference>
<dbReference type="EC" id="3.1.1.-" evidence="3"/>
<proteinExistence type="inferred from homology"/>
<dbReference type="InterPro" id="IPR019826">
    <property type="entry name" value="Carboxylesterase_B_AS"/>
</dbReference>
<keyword evidence="2 3" id="KW-0378">Hydrolase</keyword>
<keyword evidence="6" id="KW-1185">Reference proteome</keyword>
<dbReference type="OrthoDB" id="4137226at2759"/>
<dbReference type="PANTHER" id="PTHR43142:SF5">
    <property type="entry name" value="CARBOXYLIC ESTER HYDROLASE"/>
    <property type="match status" value="1"/>
</dbReference>
<comment type="caution">
    <text evidence="5">The sequence shown here is derived from an EMBL/GenBank/DDBJ whole genome shotgun (WGS) entry which is preliminary data.</text>
</comment>
<comment type="similarity">
    <text evidence="1 3">Belongs to the type-B carboxylesterase/lipase family.</text>
</comment>
<evidence type="ECO:0000313" key="5">
    <source>
        <dbReference type="EMBL" id="KPI43767.1"/>
    </source>
</evidence>
<dbReference type="STRING" id="1664694.A0A0N1P139"/>
<dbReference type="GeneID" id="28738522"/>
<dbReference type="Pfam" id="PF00135">
    <property type="entry name" value="COesterase"/>
    <property type="match status" value="1"/>
</dbReference>
<name>A0A0N1P139_9EURO</name>
<gene>
    <name evidence="5" type="ORF">AB675_6358</name>
</gene>